<dbReference type="RefSeq" id="WP_215341048.1">
    <property type="nucleotide sequence ID" value="NZ_JAGSGD010000001.1"/>
</dbReference>
<dbReference type="FunFam" id="1.10.10.10:FF:000001">
    <property type="entry name" value="LysR family transcriptional regulator"/>
    <property type="match status" value="1"/>
</dbReference>
<dbReference type="SUPFAM" id="SSF46785">
    <property type="entry name" value="Winged helix' DNA-binding domain"/>
    <property type="match status" value="1"/>
</dbReference>
<dbReference type="PANTHER" id="PTHR30537">
    <property type="entry name" value="HTH-TYPE TRANSCRIPTIONAL REGULATOR"/>
    <property type="match status" value="1"/>
</dbReference>
<dbReference type="InterPro" id="IPR036388">
    <property type="entry name" value="WH-like_DNA-bd_sf"/>
</dbReference>
<reference evidence="6" key="1">
    <citation type="submission" date="2021-04" db="EMBL/GenBank/DDBJ databases">
        <title>Draft genome assembly of strain Phenylobacterium sp. 20VBR1 using MiniION and Illumina platforms.</title>
        <authorList>
            <person name="Thomas F.A."/>
            <person name="Krishnan K.P."/>
            <person name="Sinha R.K."/>
        </authorList>
    </citation>
    <scope>NUCLEOTIDE SEQUENCE</scope>
    <source>
        <strain evidence="6">20VBR1</strain>
    </source>
</reference>
<dbReference type="Pfam" id="PF00126">
    <property type="entry name" value="HTH_1"/>
    <property type="match status" value="1"/>
</dbReference>
<dbReference type="PROSITE" id="PS50931">
    <property type="entry name" value="HTH_LYSR"/>
    <property type="match status" value="1"/>
</dbReference>
<dbReference type="PANTHER" id="PTHR30537:SF3">
    <property type="entry name" value="TRANSCRIPTIONAL REGULATORY PROTEIN"/>
    <property type="match status" value="1"/>
</dbReference>
<comment type="similarity">
    <text evidence="1">Belongs to the LysR transcriptional regulatory family.</text>
</comment>
<protein>
    <submittedName>
        <fullName evidence="6">LysR family transcriptional regulator</fullName>
    </submittedName>
</protein>
<feature type="domain" description="HTH lysR-type" evidence="5">
    <location>
        <begin position="10"/>
        <end position="66"/>
    </location>
</feature>
<keyword evidence="7" id="KW-1185">Reference proteome</keyword>
<evidence type="ECO:0000313" key="7">
    <source>
        <dbReference type="Proteomes" id="UP000622580"/>
    </source>
</evidence>
<dbReference type="InterPro" id="IPR005119">
    <property type="entry name" value="LysR_subst-bd"/>
</dbReference>
<dbReference type="Gene3D" id="3.40.190.290">
    <property type="match status" value="1"/>
</dbReference>
<name>A0A941HXH3_9CAUL</name>
<keyword evidence="3" id="KW-0238">DNA-binding</keyword>
<dbReference type="InterPro" id="IPR000847">
    <property type="entry name" value="LysR_HTH_N"/>
</dbReference>
<dbReference type="SUPFAM" id="SSF53850">
    <property type="entry name" value="Periplasmic binding protein-like II"/>
    <property type="match status" value="1"/>
</dbReference>
<dbReference type="GO" id="GO:0043565">
    <property type="term" value="F:sequence-specific DNA binding"/>
    <property type="evidence" value="ECO:0007669"/>
    <property type="project" value="TreeGrafter"/>
</dbReference>
<proteinExistence type="inferred from homology"/>
<dbReference type="AlphaFoldDB" id="A0A941HXH3"/>
<dbReference type="InterPro" id="IPR058163">
    <property type="entry name" value="LysR-type_TF_proteobact-type"/>
</dbReference>
<evidence type="ECO:0000313" key="6">
    <source>
        <dbReference type="EMBL" id="MBR7620327.1"/>
    </source>
</evidence>
<evidence type="ECO:0000256" key="1">
    <source>
        <dbReference type="ARBA" id="ARBA00009437"/>
    </source>
</evidence>
<dbReference type="Gene3D" id="1.10.10.10">
    <property type="entry name" value="Winged helix-like DNA-binding domain superfamily/Winged helix DNA-binding domain"/>
    <property type="match status" value="1"/>
</dbReference>
<dbReference type="InterPro" id="IPR036390">
    <property type="entry name" value="WH_DNA-bd_sf"/>
</dbReference>
<dbReference type="GO" id="GO:0006351">
    <property type="term" value="P:DNA-templated transcription"/>
    <property type="evidence" value="ECO:0007669"/>
    <property type="project" value="TreeGrafter"/>
</dbReference>
<dbReference type="Proteomes" id="UP000622580">
    <property type="component" value="Unassembled WGS sequence"/>
</dbReference>
<dbReference type="Pfam" id="PF03466">
    <property type="entry name" value="LysR_substrate"/>
    <property type="match status" value="1"/>
</dbReference>
<evidence type="ECO:0000256" key="2">
    <source>
        <dbReference type="ARBA" id="ARBA00023015"/>
    </source>
</evidence>
<dbReference type="PRINTS" id="PR00039">
    <property type="entry name" value="HTHLYSR"/>
</dbReference>
<evidence type="ECO:0000256" key="3">
    <source>
        <dbReference type="ARBA" id="ARBA00023125"/>
    </source>
</evidence>
<evidence type="ECO:0000256" key="4">
    <source>
        <dbReference type="ARBA" id="ARBA00023163"/>
    </source>
</evidence>
<sequence length="325" mass="35659">MDNHDGGRADWDDIKTFVAAAQAGSFGAAARRLRTSQPTITRRIDDLETRLGVRLFDRGLRGVSLTRAGERIYDRALSMHRASVDIERLALEADRHDTGEVTISAPEGIGGFLVGVKLADFMKENPGIRLALDCGFYPENPVDAHIDLSIQLTQPGDQPDVAASELATLHYALFASQDYIDTYGAPTRLEAAVGHRFIAHSAQVSEKGQWQAKTGAFMELTAPALVVNSSTAMLFAIERGAGIGAIPTAILRTTSNLVMLDIPPLATGTLWLCHHRDALKSPRVARVAEWLVSIFDARERPWYRKEYIHPSEFEGWSWPAATARA</sequence>
<keyword evidence="4" id="KW-0804">Transcription</keyword>
<comment type="caution">
    <text evidence="6">The sequence shown here is derived from an EMBL/GenBank/DDBJ whole genome shotgun (WGS) entry which is preliminary data.</text>
</comment>
<dbReference type="EMBL" id="JAGSGD010000001">
    <property type="protein sequence ID" value="MBR7620327.1"/>
    <property type="molecule type" value="Genomic_DNA"/>
</dbReference>
<gene>
    <name evidence="6" type="ORF">JKL49_13110</name>
</gene>
<keyword evidence="2" id="KW-0805">Transcription regulation</keyword>
<dbReference type="GO" id="GO:0003700">
    <property type="term" value="F:DNA-binding transcription factor activity"/>
    <property type="evidence" value="ECO:0007669"/>
    <property type="project" value="InterPro"/>
</dbReference>
<accession>A0A941HXH3</accession>
<organism evidence="6 7">
    <name type="scientific">Phenylobacterium glaciei</name>
    <dbReference type="NCBI Taxonomy" id="2803784"/>
    <lineage>
        <taxon>Bacteria</taxon>
        <taxon>Pseudomonadati</taxon>
        <taxon>Pseudomonadota</taxon>
        <taxon>Alphaproteobacteria</taxon>
        <taxon>Caulobacterales</taxon>
        <taxon>Caulobacteraceae</taxon>
        <taxon>Phenylobacterium</taxon>
    </lineage>
</organism>
<evidence type="ECO:0000259" key="5">
    <source>
        <dbReference type="PROSITE" id="PS50931"/>
    </source>
</evidence>